<dbReference type="PANTHER" id="PTHR31689:SF0">
    <property type="entry name" value="DIAMINOPIMELATE EPIMERASE"/>
    <property type="match status" value="1"/>
</dbReference>
<feature type="binding site" evidence="9">
    <location>
        <position position="55"/>
    </location>
    <ligand>
        <name>substrate</name>
    </ligand>
</feature>
<dbReference type="HAMAP" id="MF_00197">
    <property type="entry name" value="DAP_epimerase"/>
    <property type="match status" value="1"/>
</dbReference>
<evidence type="ECO:0000256" key="9">
    <source>
        <dbReference type="HAMAP-Rule" id="MF_00197"/>
    </source>
</evidence>
<feature type="active site" evidence="10">
    <location>
        <position position="84"/>
    </location>
</feature>
<keyword evidence="13" id="KW-1185">Reference proteome</keyword>
<dbReference type="Pfam" id="PF01678">
    <property type="entry name" value="DAP_epimerase"/>
    <property type="match status" value="2"/>
</dbReference>
<comment type="catalytic activity">
    <reaction evidence="8 9">
        <text>(2S,6S)-2,6-diaminopimelate = meso-2,6-diaminopimelate</text>
        <dbReference type="Rhea" id="RHEA:15393"/>
        <dbReference type="ChEBI" id="CHEBI:57609"/>
        <dbReference type="ChEBI" id="CHEBI:57791"/>
        <dbReference type="EC" id="5.1.1.7"/>
    </reaction>
</comment>
<dbReference type="InterPro" id="IPR018510">
    <property type="entry name" value="DAP_epimerase_AS"/>
</dbReference>
<comment type="subunit">
    <text evidence="9">Homodimer.</text>
</comment>
<keyword evidence="6 9" id="KW-0457">Lysine biosynthesis</keyword>
<dbReference type="PROSITE" id="PS01326">
    <property type="entry name" value="DAP_EPIMERASE"/>
    <property type="match status" value="1"/>
</dbReference>
<dbReference type="UniPathway" id="UPA00034">
    <property type="reaction ID" value="UER00025"/>
</dbReference>
<feature type="active site" description="Proton acceptor" evidence="9">
    <location>
        <position position="228"/>
    </location>
</feature>
<dbReference type="PANTHER" id="PTHR31689">
    <property type="entry name" value="DIAMINOPIMELATE EPIMERASE, CHLOROPLASTIC"/>
    <property type="match status" value="1"/>
</dbReference>
<feature type="binding site" evidence="9">
    <location>
        <position position="201"/>
    </location>
    <ligand>
        <name>substrate</name>
    </ligand>
</feature>
<evidence type="ECO:0000256" key="6">
    <source>
        <dbReference type="ARBA" id="ARBA00023154"/>
    </source>
</evidence>
<feature type="binding site" evidence="9">
    <location>
        <begin position="229"/>
        <end position="230"/>
    </location>
    <ligand>
        <name>substrate</name>
    </ligand>
</feature>
<evidence type="ECO:0000256" key="7">
    <source>
        <dbReference type="ARBA" id="ARBA00023235"/>
    </source>
</evidence>
<dbReference type="NCBIfam" id="TIGR00652">
    <property type="entry name" value="DapF"/>
    <property type="match status" value="1"/>
</dbReference>
<keyword evidence="4 9" id="KW-0963">Cytoplasm</keyword>
<feature type="site" description="Important for dimerization" evidence="9">
    <location>
        <position position="279"/>
    </location>
</feature>
<comment type="similarity">
    <text evidence="2 9">Belongs to the diaminopimelate epimerase family.</text>
</comment>
<evidence type="ECO:0000256" key="8">
    <source>
        <dbReference type="ARBA" id="ARBA00051712"/>
    </source>
</evidence>
<evidence type="ECO:0000256" key="10">
    <source>
        <dbReference type="PROSITE-ProRule" id="PRU10125"/>
    </source>
</evidence>
<comment type="caution">
    <text evidence="12">The sequence shown here is derived from an EMBL/GenBank/DDBJ whole genome shotgun (WGS) entry which is preliminary data.</text>
</comment>
<dbReference type="Gene3D" id="3.10.310.10">
    <property type="entry name" value="Diaminopimelate Epimerase, Chain A, domain 1"/>
    <property type="match status" value="2"/>
</dbReference>
<comment type="function">
    <text evidence="9">Catalyzes the stereoinversion of LL-2,6-diaminopimelate (L,L-DAP) to meso-diaminopimelate (meso-DAP), a precursor of L-lysine and an essential component of the bacterial peptidoglycan.</text>
</comment>
<feature type="compositionally biased region" description="Basic residues" evidence="11">
    <location>
        <begin position="292"/>
        <end position="304"/>
    </location>
</feature>
<comment type="pathway">
    <text evidence="1 9">Amino-acid biosynthesis; L-lysine biosynthesis via DAP pathway; DL-2,6-diaminopimelate from LL-2,6-diaminopimelate: step 1/1.</text>
</comment>
<dbReference type="InterPro" id="IPR001653">
    <property type="entry name" value="DAP_epimerase_DapF"/>
</dbReference>
<feature type="binding site" evidence="9">
    <location>
        <begin position="219"/>
        <end position="220"/>
    </location>
    <ligand>
        <name>substrate</name>
    </ligand>
</feature>
<feature type="active site" description="Proton donor" evidence="9">
    <location>
        <position position="84"/>
    </location>
</feature>
<evidence type="ECO:0000256" key="11">
    <source>
        <dbReference type="SAM" id="MobiDB-lite"/>
    </source>
</evidence>
<feature type="region of interest" description="Disordered" evidence="11">
    <location>
        <begin position="281"/>
        <end position="304"/>
    </location>
</feature>
<feature type="binding site" evidence="9">
    <location>
        <position position="75"/>
    </location>
    <ligand>
        <name>substrate</name>
    </ligand>
</feature>
<name>A0A137S8S7_9GAMM</name>
<feature type="binding site" evidence="9">
    <location>
        <begin position="85"/>
        <end position="86"/>
    </location>
    <ligand>
        <name>substrate</name>
    </ligand>
</feature>
<dbReference type="GO" id="GO:0009089">
    <property type="term" value="P:lysine biosynthetic process via diaminopimelate"/>
    <property type="evidence" value="ECO:0007669"/>
    <property type="project" value="UniProtKB-UniRule"/>
</dbReference>
<dbReference type="PATRIC" id="fig|1306954.6.peg.773"/>
<organism evidence="12 13">
    <name type="scientific">Marinobacter excellens LAMA 842</name>
    <dbReference type="NCBI Taxonomy" id="1306954"/>
    <lineage>
        <taxon>Bacteria</taxon>
        <taxon>Pseudomonadati</taxon>
        <taxon>Pseudomonadota</taxon>
        <taxon>Gammaproteobacteria</taxon>
        <taxon>Pseudomonadales</taxon>
        <taxon>Marinobacteraceae</taxon>
        <taxon>Marinobacter</taxon>
    </lineage>
</organism>
<evidence type="ECO:0000256" key="4">
    <source>
        <dbReference type="ARBA" id="ARBA00022490"/>
    </source>
</evidence>
<dbReference type="EC" id="5.1.1.7" evidence="3 9"/>
<reference evidence="13" key="1">
    <citation type="submission" date="2015-12" db="EMBL/GenBank/DDBJ databases">
        <authorList>
            <person name="Lima A."/>
            <person name="Farahani Zayas N."/>
            <person name="Castro Da Silva M.A."/>
            <person name="Cabral A."/>
            <person name="Pessatti M.L."/>
        </authorList>
    </citation>
    <scope>NUCLEOTIDE SEQUENCE [LARGE SCALE GENOMIC DNA]</scope>
    <source>
        <strain evidence="13">LAMA 842</strain>
    </source>
</reference>
<gene>
    <name evidence="9" type="primary">dapF</name>
    <name evidence="12" type="ORF">J122_2486</name>
</gene>
<accession>A0A137S8S7</accession>
<dbReference type="SUPFAM" id="SSF54506">
    <property type="entry name" value="Diaminopimelate epimerase-like"/>
    <property type="match status" value="1"/>
</dbReference>
<evidence type="ECO:0000256" key="1">
    <source>
        <dbReference type="ARBA" id="ARBA00005196"/>
    </source>
</evidence>
<evidence type="ECO:0000256" key="5">
    <source>
        <dbReference type="ARBA" id="ARBA00022605"/>
    </source>
</evidence>
<proteinExistence type="inferred from homology"/>
<comment type="subcellular location">
    <subcellularLocation>
        <location evidence="9">Cytoplasm</location>
    </subcellularLocation>
</comment>
<evidence type="ECO:0000313" key="13">
    <source>
        <dbReference type="Proteomes" id="UP000070282"/>
    </source>
</evidence>
<feature type="binding site" evidence="9">
    <location>
        <position position="168"/>
    </location>
    <ligand>
        <name>substrate</name>
    </ligand>
</feature>
<evidence type="ECO:0000256" key="2">
    <source>
        <dbReference type="ARBA" id="ARBA00010219"/>
    </source>
</evidence>
<dbReference type="AlphaFoldDB" id="A0A137S8S7"/>
<evidence type="ECO:0000313" key="12">
    <source>
        <dbReference type="EMBL" id="KXO08831.1"/>
    </source>
</evidence>
<protein>
    <recommendedName>
        <fullName evidence="3 9">Diaminopimelate epimerase</fullName>
        <shortName evidence="9">DAP epimerase</shortName>
        <ecNumber evidence="3 9">5.1.1.7</ecNumber>
    </recommendedName>
    <alternativeName>
        <fullName evidence="9">PLP-independent amino acid racemase</fullName>
    </alternativeName>
</protein>
<sequence>MNPQRRGQGPLLRFTKMHGLGNDFMVVDAISQPFRLRPELIRELADRNFGIGFDQLLVVEPPGLPDVDFRYRIFNADGSEVEQCGNGARCFARFVRDQRLTNKRVIRVQTAKGVIELKIGKDGLVMVNMGVPELNPPAIPFAADCQKTVYTVDVDGQSVELSTVSMGNPHGVLVVDDVDTAPVATLGPMLEKHPRFPARANIGFLQIVDRSHARLRVFERGSGETLACGSGACAAVVAGQLRGLLDTRVEVELRGGPLVIEWQGNGSPVMMEGPAKTVFEGQLRLPGDPQPRRRRSSRTNKTRS</sequence>
<feature type="binding site" evidence="9">
    <location>
        <position position="22"/>
    </location>
    <ligand>
        <name>substrate</name>
    </ligand>
</feature>
<keyword evidence="7 9" id="KW-0413">Isomerase</keyword>
<dbReference type="EMBL" id="LOCO01000013">
    <property type="protein sequence ID" value="KXO08831.1"/>
    <property type="molecule type" value="Genomic_DNA"/>
</dbReference>
<keyword evidence="5 9" id="KW-0028">Amino-acid biosynthesis</keyword>
<dbReference type="GO" id="GO:0005829">
    <property type="term" value="C:cytosol"/>
    <property type="evidence" value="ECO:0007669"/>
    <property type="project" value="TreeGrafter"/>
</dbReference>
<feature type="site" description="Could be important to modulate the pK values of the two catalytic cysteine residues" evidence="9">
    <location>
        <position position="219"/>
    </location>
</feature>
<dbReference type="Proteomes" id="UP000070282">
    <property type="component" value="Unassembled WGS sequence"/>
</dbReference>
<feature type="site" description="Could be important to modulate the pK values of the two catalytic cysteine residues" evidence="9">
    <location>
        <position position="170"/>
    </location>
</feature>
<dbReference type="RefSeq" id="WP_061332590.1">
    <property type="nucleotide sequence ID" value="NZ_LOCO01000013.1"/>
</dbReference>
<dbReference type="FunFam" id="3.10.310.10:FF:000001">
    <property type="entry name" value="Diaminopimelate epimerase"/>
    <property type="match status" value="1"/>
</dbReference>
<evidence type="ECO:0000256" key="3">
    <source>
        <dbReference type="ARBA" id="ARBA00013080"/>
    </source>
</evidence>
<dbReference type="GO" id="GO:0008837">
    <property type="term" value="F:diaminopimelate epimerase activity"/>
    <property type="evidence" value="ECO:0007669"/>
    <property type="project" value="UniProtKB-UniRule"/>
</dbReference>